<reference evidence="9" key="1">
    <citation type="submission" date="2018-05" db="EMBL/GenBank/DDBJ databases">
        <authorList>
            <person name="Lanie J.A."/>
            <person name="Ng W.-L."/>
            <person name="Kazmierczak K.M."/>
            <person name="Andrzejewski T.M."/>
            <person name="Davidsen T.M."/>
            <person name="Wayne K.J."/>
            <person name="Tettelin H."/>
            <person name="Glass J.I."/>
            <person name="Rusch D."/>
            <person name="Podicherti R."/>
            <person name="Tsui H.-C.T."/>
            <person name="Winkler M.E."/>
        </authorList>
    </citation>
    <scope>NUCLEOTIDE SEQUENCE</scope>
</reference>
<keyword evidence="1" id="KW-1003">Cell membrane</keyword>
<evidence type="ECO:0000256" key="7">
    <source>
        <dbReference type="ARBA" id="ARBA00023136"/>
    </source>
</evidence>
<dbReference type="SUPFAM" id="SSF53448">
    <property type="entry name" value="Nucleotide-diphospho-sugar transferases"/>
    <property type="match status" value="1"/>
</dbReference>
<protein>
    <recommendedName>
        <fullName evidence="8">Glycosyltransferase 2-like domain-containing protein</fullName>
    </recommendedName>
</protein>
<proteinExistence type="predicted"/>
<evidence type="ECO:0000313" key="9">
    <source>
        <dbReference type="EMBL" id="SVB34544.1"/>
    </source>
</evidence>
<keyword evidence="2" id="KW-0328">Glycosyltransferase</keyword>
<dbReference type="InterPro" id="IPR001173">
    <property type="entry name" value="Glyco_trans_2-like"/>
</dbReference>
<dbReference type="CDD" id="cd04187">
    <property type="entry name" value="DPM1_like_bac"/>
    <property type="match status" value="1"/>
</dbReference>
<dbReference type="PANTHER" id="PTHR48090:SF3">
    <property type="entry name" value="UNDECAPRENYL-PHOSPHATE 4-DEOXY-4-FORMAMIDO-L-ARABINOSE TRANSFERASE"/>
    <property type="match status" value="1"/>
</dbReference>
<keyword evidence="5" id="KW-0448">Lipopolysaccharide biosynthesis</keyword>
<dbReference type="GO" id="GO:0009103">
    <property type="term" value="P:lipopolysaccharide biosynthetic process"/>
    <property type="evidence" value="ECO:0007669"/>
    <property type="project" value="UniProtKB-KW"/>
</dbReference>
<keyword evidence="4" id="KW-0812">Transmembrane</keyword>
<feature type="domain" description="Glycosyltransferase 2-like" evidence="8">
    <location>
        <begin position="6"/>
        <end position="167"/>
    </location>
</feature>
<evidence type="ECO:0000256" key="5">
    <source>
        <dbReference type="ARBA" id="ARBA00022985"/>
    </source>
</evidence>
<accession>A0A382D939</accession>
<organism evidence="9">
    <name type="scientific">marine metagenome</name>
    <dbReference type="NCBI Taxonomy" id="408172"/>
    <lineage>
        <taxon>unclassified sequences</taxon>
        <taxon>metagenomes</taxon>
        <taxon>ecological metagenomes</taxon>
    </lineage>
</organism>
<evidence type="ECO:0000259" key="8">
    <source>
        <dbReference type="Pfam" id="PF00535"/>
    </source>
</evidence>
<dbReference type="EMBL" id="UINC01038080">
    <property type="protein sequence ID" value="SVB34544.1"/>
    <property type="molecule type" value="Genomic_DNA"/>
</dbReference>
<gene>
    <name evidence="9" type="ORF">METZ01_LOCUS187398</name>
</gene>
<dbReference type="PANTHER" id="PTHR48090">
    <property type="entry name" value="UNDECAPRENYL-PHOSPHATE 4-DEOXY-4-FORMAMIDO-L-ARABINOSE TRANSFERASE-RELATED"/>
    <property type="match status" value="1"/>
</dbReference>
<keyword evidence="7" id="KW-0472">Membrane</keyword>
<keyword evidence="3" id="KW-0808">Transferase</keyword>
<evidence type="ECO:0000256" key="1">
    <source>
        <dbReference type="ARBA" id="ARBA00022475"/>
    </source>
</evidence>
<feature type="non-terminal residue" evidence="9">
    <location>
        <position position="204"/>
    </location>
</feature>
<dbReference type="GO" id="GO:0005886">
    <property type="term" value="C:plasma membrane"/>
    <property type="evidence" value="ECO:0007669"/>
    <property type="project" value="TreeGrafter"/>
</dbReference>
<evidence type="ECO:0000256" key="6">
    <source>
        <dbReference type="ARBA" id="ARBA00022989"/>
    </source>
</evidence>
<evidence type="ECO:0000256" key="2">
    <source>
        <dbReference type="ARBA" id="ARBA00022676"/>
    </source>
</evidence>
<dbReference type="Gene3D" id="3.90.550.10">
    <property type="entry name" value="Spore Coat Polysaccharide Biosynthesis Protein SpsA, Chain A"/>
    <property type="match status" value="1"/>
</dbReference>
<name>A0A382D939_9ZZZZ</name>
<sequence length="204" mass="22828">MSPEISVVVPLYNEAANVAELHRQLTEALRGQARSYELILVDDGSTDDTFRELTALHALDTHVCVVRLRRNFGQTAAFVAGFSRARGQVVVTSDGDLQNDPRDIPALLVMLADGNDIVCGWRKDRKDPWLTRRLPSMLANWLISVTTGVKLHDYGCSLKAFRAEVIKPLRLYGEMHRFIPAIASEQGVQIAELVVRHRERRAGV</sequence>
<dbReference type="GO" id="GO:0099621">
    <property type="term" value="F:undecaprenyl-phosphate 4-deoxy-4-formamido-L-arabinose transferase activity"/>
    <property type="evidence" value="ECO:0007669"/>
    <property type="project" value="TreeGrafter"/>
</dbReference>
<dbReference type="AlphaFoldDB" id="A0A382D939"/>
<dbReference type="InterPro" id="IPR029044">
    <property type="entry name" value="Nucleotide-diphossugar_trans"/>
</dbReference>
<dbReference type="Pfam" id="PF00535">
    <property type="entry name" value="Glycos_transf_2"/>
    <property type="match status" value="1"/>
</dbReference>
<keyword evidence="6" id="KW-1133">Transmembrane helix</keyword>
<evidence type="ECO:0000256" key="3">
    <source>
        <dbReference type="ARBA" id="ARBA00022679"/>
    </source>
</evidence>
<dbReference type="InterPro" id="IPR050256">
    <property type="entry name" value="Glycosyltransferase_2"/>
</dbReference>
<evidence type="ECO:0000256" key="4">
    <source>
        <dbReference type="ARBA" id="ARBA00022692"/>
    </source>
</evidence>